<dbReference type="AlphaFoldDB" id="A0A915I129"/>
<feature type="region of interest" description="Disordered" evidence="1">
    <location>
        <begin position="1"/>
        <end position="38"/>
    </location>
</feature>
<dbReference type="WBParaSite" id="nRc.2.0.1.t07833-RA">
    <property type="protein sequence ID" value="nRc.2.0.1.t07833-RA"/>
    <property type="gene ID" value="nRc.2.0.1.g07833"/>
</dbReference>
<evidence type="ECO:0000313" key="3">
    <source>
        <dbReference type="WBParaSite" id="nRc.2.0.1.t07833-RA"/>
    </source>
</evidence>
<protein>
    <submittedName>
        <fullName evidence="3">THO1-MOS11 C-terminal domain-containing protein</fullName>
    </submittedName>
</protein>
<accession>A0A915I129</accession>
<reference evidence="3" key="1">
    <citation type="submission" date="2022-11" db="UniProtKB">
        <authorList>
            <consortium name="WormBaseParasite"/>
        </authorList>
    </citation>
    <scope>IDENTIFICATION</scope>
</reference>
<name>A0A915I129_ROMCU</name>
<evidence type="ECO:0000256" key="1">
    <source>
        <dbReference type="SAM" id="MobiDB-lite"/>
    </source>
</evidence>
<dbReference type="Proteomes" id="UP000887565">
    <property type="component" value="Unplaced"/>
</dbReference>
<sequence length="68" mass="7574">MSEKNDKRISDAEDHQAARQFKTNDEAVPSTNVTSAAMSVKLTEVEKLKKRAERFGLSSKKLPSTAHE</sequence>
<organism evidence="2 3">
    <name type="scientific">Romanomermis culicivorax</name>
    <name type="common">Nematode worm</name>
    <dbReference type="NCBI Taxonomy" id="13658"/>
    <lineage>
        <taxon>Eukaryota</taxon>
        <taxon>Metazoa</taxon>
        <taxon>Ecdysozoa</taxon>
        <taxon>Nematoda</taxon>
        <taxon>Enoplea</taxon>
        <taxon>Dorylaimia</taxon>
        <taxon>Mermithida</taxon>
        <taxon>Mermithoidea</taxon>
        <taxon>Mermithidae</taxon>
        <taxon>Romanomermis</taxon>
    </lineage>
</organism>
<evidence type="ECO:0000313" key="2">
    <source>
        <dbReference type="Proteomes" id="UP000887565"/>
    </source>
</evidence>
<proteinExistence type="predicted"/>
<feature type="compositionally biased region" description="Basic and acidic residues" evidence="1">
    <location>
        <begin position="1"/>
        <end position="25"/>
    </location>
</feature>
<keyword evidence="2" id="KW-1185">Reference proteome</keyword>